<accession>A0A6N2W2W2</accession>
<dbReference type="Pfam" id="PF20092">
    <property type="entry name" value="DUF6483"/>
    <property type="match status" value="1"/>
</dbReference>
<gene>
    <name evidence="1" type="ORF">CNLFYP112_00609</name>
</gene>
<dbReference type="AlphaFoldDB" id="A0A6N2W2W2"/>
<dbReference type="InterPro" id="IPR045507">
    <property type="entry name" value="DUF6483"/>
</dbReference>
<name>A0A6N2W2W2_9FIRM</name>
<sequence>MGVVDEKDYIMRMIKEMVQVLFSLVFGKKYVSVELEDENKYEVSGNTLKYFFDMIDQGDINEAENLLLEDLDYINKEEVMAAAFFYQYLSQKDDDFLRRNDYTKEEVLFGFKQLLEKSGYEDLVRLIGRIDEEER</sequence>
<protein>
    <submittedName>
        <fullName evidence="1">Uncharacterized protein</fullName>
    </submittedName>
</protein>
<evidence type="ECO:0000313" key="1">
    <source>
        <dbReference type="EMBL" id="VYT36620.1"/>
    </source>
</evidence>
<dbReference type="EMBL" id="CACRTG010000043">
    <property type="protein sequence ID" value="VYT36620.1"/>
    <property type="molecule type" value="Genomic_DNA"/>
</dbReference>
<reference evidence="1" key="1">
    <citation type="submission" date="2019-11" db="EMBL/GenBank/DDBJ databases">
        <authorList>
            <person name="Feng L."/>
        </authorList>
    </citation>
    <scope>NUCLEOTIDE SEQUENCE</scope>
    <source>
        <strain evidence="1">CnexileLFYP112</strain>
    </source>
</reference>
<proteinExistence type="predicted"/>
<organism evidence="1">
    <name type="scientific">[Clostridium] nexile</name>
    <dbReference type="NCBI Taxonomy" id="29361"/>
    <lineage>
        <taxon>Bacteria</taxon>
        <taxon>Bacillati</taxon>
        <taxon>Bacillota</taxon>
        <taxon>Clostridia</taxon>
        <taxon>Lachnospirales</taxon>
        <taxon>Lachnospiraceae</taxon>
        <taxon>Tyzzerella</taxon>
    </lineage>
</organism>